<evidence type="ECO:0000313" key="3">
    <source>
        <dbReference type="EMBL" id="CEK88935.1"/>
    </source>
</evidence>
<dbReference type="EMBL" id="HACG01042068">
    <property type="protein sequence ID" value="CEK88933.1"/>
    <property type="molecule type" value="Transcribed_RNA"/>
</dbReference>
<protein>
    <submittedName>
        <fullName evidence="1">Uncharacterized protein</fullName>
    </submittedName>
</protein>
<evidence type="ECO:0000313" key="1">
    <source>
        <dbReference type="EMBL" id="CEK88933.1"/>
    </source>
</evidence>
<dbReference type="EMBL" id="HACG01042069">
    <property type="protein sequence ID" value="CEK88934.1"/>
    <property type="molecule type" value="Transcribed_RNA"/>
</dbReference>
<proteinExistence type="predicted"/>
<dbReference type="EMBL" id="HACG01042070">
    <property type="protein sequence ID" value="CEK88935.1"/>
    <property type="molecule type" value="Transcribed_RNA"/>
</dbReference>
<reference evidence="1" key="1">
    <citation type="submission" date="2014-12" db="EMBL/GenBank/DDBJ databases">
        <title>Insight into the proteome of Arion vulgaris.</title>
        <authorList>
            <person name="Aradska J."/>
            <person name="Bulat T."/>
            <person name="Smidak R."/>
            <person name="Sarate P."/>
            <person name="Gangsoo J."/>
            <person name="Sialana F."/>
            <person name="Bilban M."/>
            <person name="Lubec G."/>
        </authorList>
    </citation>
    <scope>NUCLEOTIDE SEQUENCE</scope>
    <source>
        <tissue evidence="1">Skin</tissue>
    </source>
</reference>
<gene>
    <name evidence="1" type="primary">ORF167957</name>
    <name evidence="2" type="synonym">ORF167962</name>
    <name evidence="3" type="synonym">ORF167967</name>
    <name evidence="4" type="synonym">ORF167973</name>
</gene>
<name>A0A0B7B7I5_9EUPU</name>
<evidence type="ECO:0000313" key="2">
    <source>
        <dbReference type="EMBL" id="CEK88934.1"/>
    </source>
</evidence>
<organism evidence="1">
    <name type="scientific">Arion vulgaris</name>
    <dbReference type="NCBI Taxonomy" id="1028688"/>
    <lineage>
        <taxon>Eukaryota</taxon>
        <taxon>Metazoa</taxon>
        <taxon>Spiralia</taxon>
        <taxon>Lophotrochozoa</taxon>
        <taxon>Mollusca</taxon>
        <taxon>Gastropoda</taxon>
        <taxon>Heterobranchia</taxon>
        <taxon>Euthyneura</taxon>
        <taxon>Panpulmonata</taxon>
        <taxon>Eupulmonata</taxon>
        <taxon>Stylommatophora</taxon>
        <taxon>Helicina</taxon>
        <taxon>Arionoidea</taxon>
        <taxon>Arionidae</taxon>
        <taxon>Arion</taxon>
    </lineage>
</organism>
<evidence type="ECO:0000313" key="4">
    <source>
        <dbReference type="EMBL" id="CEK88936.1"/>
    </source>
</evidence>
<accession>A0A0B7B7I5</accession>
<sequence>MEGIAEGKKTFITWRGASRSGLTVGYQSAASGQGTEFIGDPLQSTFNVETAPADDYFCNLNLCSVWMRLPEI</sequence>
<dbReference type="EMBL" id="HACG01042071">
    <property type="protein sequence ID" value="CEK88936.1"/>
    <property type="molecule type" value="Transcribed_RNA"/>
</dbReference>
<dbReference type="AlphaFoldDB" id="A0A0B7B7I5"/>